<evidence type="ECO:0000313" key="1">
    <source>
        <dbReference type="EMBL" id="CDT59128.1"/>
    </source>
</evidence>
<keyword evidence="2" id="KW-1185">Reference proteome</keyword>
<dbReference type="Proteomes" id="UP000041625">
    <property type="component" value="Unassembled WGS sequence"/>
</dbReference>
<dbReference type="EMBL" id="CCKJ01000032">
    <property type="protein sequence ID" value="CDT59128.1"/>
    <property type="molecule type" value="Genomic_DNA"/>
</dbReference>
<accession>A0AA87BZ07</accession>
<gene>
    <name evidence="1" type="ORF">VCR31J2_1270373</name>
</gene>
<sequence length="95" mass="10485">MSVNAIAKMPVKGRVESCIRSLSHQAKYREFTVVELANVGLVRELSALNHQRVTVDDALGDFGSCTLDDVAERLARHLHLFSGFKLAQSFLISQA</sequence>
<name>A0AA87BZ07_9VIBR</name>
<protein>
    <submittedName>
        <fullName evidence="1">Uncharacterized protein</fullName>
    </submittedName>
</protein>
<comment type="caution">
    <text evidence="1">The sequence shown here is derived from an EMBL/GenBank/DDBJ whole genome shotgun (WGS) entry which is preliminary data.</text>
</comment>
<evidence type="ECO:0000313" key="2">
    <source>
        <dbReference type="Proteomes" id="UP000041625"/>
    </source>
</evidence>
<dbReference type="AlphaFoldDB" id="A0AA87BZ07"/>
<organism evidence="1 2">
    <name type="scientific">Vibrio coralliirubri</name>
    <dbReference type="NCBI Taxonomy" id="1516159"/>
    <lineage>
        <taxon>Bacteria</taxon>
        <taxon>Pseudomonadati</taxon>
        <taxon>Pseudomonadota</taxon>
        <taxon>Gammaproteobacteria</taxon>
        <taxon>Vibrionales</taxon>
        <taxon>Vibrionaceae</taxon>
        <taxon>Vibrio</taxon>
    </lineage>
</organism>
<proteinExistence type="predicted"/>
<reference evidence="1 2" key="1">
    <citation type="submission" date="2014-06" db="EMBL/GenBank/DDBJ databases">
        <authorList>
            <person name="Le Roux F."/>
        </authorList>
    </citation>
    <scope>NUCLEOTIDE SEQUENCE [LARGE SCALE GENOMIC DNA]</scope>
    <source>
        <strain evidence="1 2">J2-31</strain>
    </source>
</reference>